<dbReference type="Proteomes" id="UP000887013">
    <property type="component" value="Unassembled WGS sequence"/>
</dbReference>
<evidence type="ECO:0000313" key="1">
    <source>
        <dbReference type="EMBL" id="GFT17238.1"/>
    </source>
</evidence>
<dbReference type="EMBL" id="BMAW01058636">
    <property type="protein sequence ID" value="GFT17238.1"/>
    <property type="molecule type" value="Genomic_DNA"/>
</dbReference>
<reference evidence="1" key="1">
    <citation type="submission" date="2020-08" db="EMBL/GenBank/DDBJ databases">
        <title>Multicomponent nature underlies the extraordinary mechanical properties of spider dragline silk.</title>
        <authorList>
            <person name="Kono N."/>
            <person name="Nakamura H."/>
            <person name="Mori M."/>
            <person name="Yoshida Y."/>
            <person name="Ohtoshi R."/>
            <person name="Malay A.D."/>
            <person name="Moran D.A.P."/>
            <person name="Tomita M."/>
            <person name="Numata K."/>
            <person name="Arakawa K."/>
        </authorList>
    </citation>
    <scope>NUCLEOTIDE SEQUENCE</scope>
</reference>
<dbReference type="AlphaFoldDB" id="A0A8X6TKC9"/>
<evidence type="ECO:0000313" key="2">
    <source>
        <dbReference type="Proteomes" id="UP000887013"/>
    </source>
</evidence>
<accession>A0A8X6TKC9</accession>
<gene>
    <name evidence="1" type="primary">Tf2-6_445</name>
    <name evidence="1" type="ORF">NPIL_120541</name>
</gene>
<sequence>MEKNILVTPFDIEVYEATGTVCADTAASQSVGGELMFTFLKNHGQKFSELYISRCLADGQQSIPLVQMATVPITVSG</sequence>
<proteinExistence type="predicted"/>
<keyword evidence="2" id="KW-1185">Reference proteome</keyword>
<protein>
    <submittedName>
        <fullName evidence="1">Transposon Tf2-6 polyprotein</fullName>
    </submittedName>
</protein>
<organism evidence="1 2">
    <name type="scientific">Nephila pilipes</name>
    <name type="common">Giant wood spider</name>
    <name type="synonym">Nephila maculata</name>
    <dbReference type="NCBI Taxonomy" id="299642"/>
    <lineage>
        <taxon>Eukaryota</taxon>
        <taxon>Metazoa</taxon>
        <taxon>Ecdysozoa</taxon>
        <taxon>Arthropoda</taxon>
        <taxon>Chelicerata</taxon>
        <taxon>Arachnida</taxon>
        <taxon>Araneae</taxon>
        <taxon>Araneomorphae</taxon>
        <taxon>Entelegynae</taxon>
        <taxon>Araneoidea</taxon>
        <taxon>Nephilidae</taxon>
        <taxon>Nephila</taxon>
    </lineage>
</organism>
<comment type="caution">
    <text evidence="1">The sequence shown here is derived from an EMBL/GenBank/DDBJ whole genome shotgun (WGS) entry which is preliminary data.</text>
</comment>
<name>A0A8X6TKC9_NEPPI</name>